<reference evidence="11" key="2">
    <citation type="submission" date="2020-08" db="EMBL/GenBank/DDBJ databases">
        <title>Plant Genome Project.</title>
        <authorList>
            <person name="Zhang R.-G."/>
        </authorList>
    </citation>
    <scope>NUCLEOTIDE SEQUENCE</scope>
    <source>
        <strain evidence="11">Huo1</strain>
        <tissue evidence="11">Leaf</tissue>
    </source>
</reference>
<dbReference type="InterPro" id="IPR030183">
    <property type="entry name" value="SLAC/SLAH"/>
</dbReference>
<dbReference type="GO" id="GO:0006873">
    <property type="term" value="P:intracellular monoatomic ion homeostasis"/>
    <property type="evidence" value="ECO:0007669"/>
    <property type="project" value="InterPro"/>
</dbReference>
<dbReference type="EMBL" id="PNBA02000019">
    <property type="protein sequence ID" value="KAG6390649.1"/>
    <property type="molecule type" value="Genomic_DNA"/>
</dbReference>
<name>A0A8X8WA71_SALSN</name>
<comment type="caution">
    <text evidence="11">The sequence shown here is derived from an EMBL/GenBank/DDBJ whole genome shotgun (WGS) entry which is preliminary data.</text>
</comment>
<dbReference type="GO" id="GO:0008308">
    <property type="term" value="F:voltage-gated monoatomic anion channel activity"/>
    <property type="evidence" value="ECO:0007669"/>
    <property type="project" value="InterPro"/>
</dbReference>
<keyword evidence="5" id="KW-1003">Cell membrane</keyword>
<evidence type="ECO:0000256" key="1">
    <source>
        <dbReference type="ARBA" id="ARBA00004127"/>
    </source>
</evidence>
<dbReference type="GO" id="GO:0005886">
    <property type="term" value="C:plasma membrane"/>
    <property type="evidence" value="ECO:0007669"/>
    <property type="project" value="UniProtKB-SubCell"/>
</dbReference>
<keyword evidence="4" id="KW-0813">Transport</keyword>
<comment type="similarity">
    <text evidence="3">Belongs to the SLAC1 S-type anion channel family.</text>
</comment>
<feature type="transmembrane region" description="Helical" evidence="10">
    <location>
        <begin position="100"/>
        <end position="121"/>
    </location>
</feature>
<evidence type="ECO:0000256" key="5">
    <source>
        <dbReference type="ARBA" id="ARBA00022475"/>
    </source>
</evidence>
<gene>
    <name evidence="11" type="ORF">SASPL_148387</name>
</gene>
<evidence type="ECO:0000256" key="3">
    <source>
        <dbReference type="ARBA" id="ARBA00007808"/>
    </source>
</evidence>
<keyword evidence="7 10" id="KW-1133">Transmembrane helix</keyword>
<evidence type="ECO:0000313" key="12">
    <source>
        <dbReference type="Proteomes" id="UP000298416"/>
    </source>
</evidence>
<dbReference type="Gene3D" id="1.50.10.150">
    <property type="entry name" value="Voltage-dependent anion channel"/>
    <property type="match status" value="1"/>
</dbReference>
<comment type="subcellular location">
    <subcellularLocation>
        <location evidence="2">Cell membrane</location>
    </subcellularLocation>
    <subcellularLocation>
        <location evidence="1">Endomembrane system</location>
        <topology evidence="1">Multi-pass membrane protein</topology>
    </subcellularLocation>
</comment>
<evidence type="ECO:0000256" key="8">
    <source>
        <dbReference type="ARBA" id="ARBA00023065"/>
    </source>
</evidence>
<keyword evidence="12" id="KW-1185">Reference proteome</keyword>
<proteinExistence type="inferred from homology"/>
<evidence type="ECO:0000256" key="7">
    <source>
        <dbReference type="ARBA" id="ARBA00022989"/>
    </source>
</evidence>
<keyword evidence="9 10" id="KW-0472">Membrane</keyword>
<keyword evidence="6 10" id="KW-0812">Transmembrane</keyword>
<dbReference type="AlphaFoldDB" id="A0A8X8WA71"/>
<dbReference type="GO" id="GO:0012505">
    <property type="term" value="C:endomembrane system"/>
    <property type="evidence" value="ECO:0007669"/>
    <property type="project" value="UniProtKB-SubCell"/>
</dbReference>
<protein>
    <submittedName>
        <fullName evidence="11">Uncharacterized protein</fullName>
    </submittedName>
</protein>
<keyword evidence="8" id="KW-0406">Ion transport</keyword>
<dbReference type="PANTHER" id="PTHR31269">
    <property type="entry name" value="S-TYPE ANION CHANNEL SLAH3"/>
    <property type="match status" value="1"/>
</dbReference>
<dbReference type="InterPro" id="IPR004695">
    <property type="entry name" value="SLAC1/Mae1/Ssu1/TehA"/>
</dbReference>
<evidence type="ECO:0000313" key="11">
    <source>
        <dbReference type="EMBL" id="KAG6390649.1"/>
    </source>
</evidence>
<evidence type="ECO:0000256" key="9">
    <source>
        <dbReference type="ARBA" id="ARBA00023136"/>
    </source>
</evidence>
<evidence type="ECO:0000256" key="10">
    <source>
        <dbReference type="SAM" id="Phobius"/>
    </source>
</evidence>
<dbReference type="Pfam" id="PF03595">
    <property type="entry name" value="SLAC1"/>
    <property type="match status" value="1"/>
</dbReference>
<organism evidence="11">
    <name type="scientific">Salvia splendens</name>
    <name type="common">Scarlet sage</name>
    <dbReference type="NCBI Taxonomy" id="180675"/>
    <lineage>
        <taxon>Eukaryota</taxon>
        <taxon>Viridiplantae</taxon>
        <taxon>Streptophyta</taxon>
        <taxon>Embryophyta</taxon>
        <taxon>Tracheophyta</taxon>
        <taxon>Spermatophyta</taxon>
        <taxon>Magnoliopsida</taxon>
        <taxon>eudicotyledons</taxon>
        <taxon>Gunneridae</taxon>
        <taxon>Pentapetalae</taxon>
        <taxon>asterids</taxon>
        <taxon>lamiids</taxon>
        <taxon>Lamiales</taxon>
        <taxon>Lamiaceae</taxon>
        <taxon>Nepetoideae</taxon>
        <taxon>Mentheae</taxon>
        <taxon>Salviinae</taxon>
        <taxon>Salvia</taxon>
        <taxon>Salvia subgen. Calosphace</taxon>
        <taxon>core Calosphace</taxon>
    </lineage>
</organism>
<reference evidence="11" key="1">
    <citation type="submission" date="2018-01" db="EMBL/GenBank/DDBJ databases">
        <authorList>
            <person name="Mao J.F."/>
        </authorList>
    </citation>
    <scope>NUCLEOTIDE SEQUENCE</scope>
    <source>
        <strain evidence="11">Huo1</strain>
        <tissue evidence="11">Leaf</tissue>
    </source>
</reference>
<feature type="transmembrane region" description="Helical" evidence="10">
    <location>
        <begin position="71"/>
        <end position="94"/>
    </location>
</feature>
<dbReference type="PANTHER" id="PTHR31269:SF22">
    <property type="entry name" value="OS01G0247700 PROTEIN"/>
    <property type="match status" value="1"/>
</dbReference>
<dbReference type="InterPro" id="IPR038665">
    <property type="entry name" value="Voltage-dep_anion_channel_sf"/>
</dbReference>
<sequence length="139" mass="15332">MAPVPRVSTTHASFVVLAVPVVVLLDVKIYGQWFTKRRKVLTAVANPSSQLSMVGNLVGVRAASKMGWQEVSVFLFSLGMVHYLVLFVTLYQRFSGGEVLPVVLFLFFAAPSAASLVWYSISGSFDSDWESIIKVNWNS</sequence>
<evidence type="ECO:0000256" key="4">
    <source>
        <dbReference type="ARBA" id="ARBA00022448"/>
    </source>
</evidence>
<dbReference type="Proteomes" id="UP000298416">
    <property type="component" value="Unassembled WGS sequence"/>
</dbReference>
<evidence type="ECO:0000256" key="6">
    <source>
        <dbReference type="ARBA" id="ARBA00022692"/>
    </source>
</evidence>
<evidence type="ECO:0000256" key="2">
    <source>
        <dbReference type="ARBA" id="ARBA00004236"/>
    </source>
</evidence>
<accession>A0A8X8WA71</accession>
<feature type="transmembrane region" description="Helical" evidence="10">
    <location>
        <begin position="12"/>
        <end position="31"/>
    </location>
</feature>